<dbReference type="PROSITE" id="PS50949">
    <property type="entry name" value="HTH_GNTR"/>
    <property type="match status" value="1"/>
</dbReference>
<keyword evidence="2" id="KW-0238">DNA-binding</keyword>
<dbReference type="Gene3D" id="3.40.1410.10">
    <property type="entry name" value="Chorismate lyase-like"/>
    <property type="match status" value="1"/>
</dbReference>
<dbReference type="Pfam" id="PF00392">
    <property type="entry name" value="GntR"/>
    <property type="match status" value="1"/>
</dbReference>
<dbReference type="KEGG" id="odi:ODI_R3471"/>
<dbReference type="SUPFAM" id="SSF64288">
    <property type="entry name" value="Chorismate lyase-like"/>
    <property type="match status" value="1"/>
</dbReference>
<dbReference type="InterPro" id="IPR036390">
    <property type="entry name" value="WH_DNA-bd_sf"/>
</dbReference>
<dbReference type="PANTHER" id="PTHR44846:SF1">
    <property type="entry name" value="MANNOSYL-D-GLYCERATE TRANSPORT_METABOLISM SYSTEM REPRESSOR MNGR-RELATED"/>
    <property type="match status" value="1"/>
</dbReference>
<dbReference type="InterPro" id="IPR011663">
    <property type="entry name" value="UTRA"/>
</dbReference>
<keyword evidence="1" id="KW-0805">Transcription regulation</keyword>
<dbReference type="GO" id="GO:0003677">
    <property type="term" value="F:DNA binding"/>
    <property type="evidence" value="ECO:0007669"/>
    <property type="project" value="UniProtKB-KW"/>
</dbReference>
<dbReference type="GO" id="GO:0003700">
    <property type="term" value="F:DNA-binding transcription factor activity"/>
    <property type="evidence" value="ECO:0007669"/>
    <property type="project" value="InterPro"/>
</dbReference>
<name>A0A1C3JY63_9BURK</name>
<evidence type="ECO:0000256" key="3">
    <source>
        <dbReference type="ARBA" id="ARBA00023163"/>
    </source>
</evidence>
<dbReference type="Pfam" id="PF07702">
    <property type="entry name" value="UTRA"/>
    <property type="match status" value="1"/>
</dbReference>
<dbReference type="InterPro" id="IPR000524">
    <property type="entry name" value="Tscrpt_reg_HTH_GntR"/>
</dbReference>
<evidence type="ECO:0000313" key="6">
    <source>
        <dbReference type="EMBL" id="SOE51478.1"/>
    </source>
</evidence>
<dbReference type="PRINTS" id="PR00035">
    <property type="entry name" value="HTHGNTR"/>
</dbReference>
<dbReference type="Gene3D" id="1.10.10.10">
    <property type="entry name" value="Winged helix-like DNA-binding domain superfamily/Winged helix DNA-binding domain"/>
    <property type="match status" value="1"/>
</dbReference>
<dbReference type="PANTHER" id="PTHR44846">
    <property type="entry name" value="MANNOSYL-D-GLYCERATE TRANSPORT/METABOLISM SYSTEM REPRESSOR MNGR-RELATED"/>
    <property type="match status" value="1"/>
</dbReference>
<evidence type="ECO:0000256" key="1">
    <source>
        <dbReference type="ARBA" id="ARBA00023015"/>
    </source>
</evidence>
<sequence>MPSISLYSQIAEELARRIANGDYPVGSALPTEHELVDAFSASRHTVRSALRQLQDLGLISRRRGSGTVVEAQRPRSGYSQSLSSLEDLVQLAARTPRSVQKMQEVVLDIDQAAELGCPPGTRWLRISSTRGEAGKPPAGWTDLYVDAHYSKVKKLVQAHPDRLVSDLIESHFGRRIATVEQTISAAPVPAEIARVLEVPAESPGLFILRHYRDQAGVLVLASTSYHPADRYRFSMTLIRER</sequence>
<evidence type="ECO:0000313" key="5">
    <source>
        <dbReference type="EMBL" id="SBT24097.1"/>
    </source>
</evidence>
<organism evidence="5 7">
    <name type="scientific">Orrella dioscoreae</name>
    <dbReference type="NCBI Taxonomy" id="1851544"/>
    <lineage>
        <taxon>Bacteria</taxon>
        <taxon>Pseudomonadati</taxon>
        <taxon>Pseudomonadota</taxon>
        <taxon>Betaproteobacteria</taxon>
        <taxon>Burkholderiales</taxon>
        <taxon>Alcaligenaceae</taxon>
        <taxon>Orrella</taxon>
    </lineage>
</organism>
<dbReference type="SUPFAM" id="SSF46785">
    <property type="entry name" value="Winged helix' DNA-binding domain"/>
    <property type="match status" value="1"/>
</dbReference>
<dbReference type="CDD" id="cd07377">
    <property type="entry name" value="WHTH_GntR"/>
    <property type="match status" value="1"/>
</dbReference>
<dbReference type="EMBL" id="LT907988">
    <property type="protein sequence ID" value="SOE51478.1"/>
    <property type="molecule type" value="Genomic_DNA"/>
</dbReference>
<keyword evidence="7" id="KW-1185">Reference proteome</keyword>
<proteinExistence type="predicted"/>
<dbReference type="OrthoDB" id="7363114at2"/>
<dbReference type="InterPro" id="IPR036388">
    <property type="entry name" value="WH-like_DNA-bd_sf"/>
</dbReference>
<dbReference type="SMART" id="SM00866">
    <property type="entry name" value="UTRA"/>
    <property type="match status" value="1"/>
</dbReference>
<gene>
    <name evidence="5" type="ORF">ODI_02185</name>
    <name evidence="6" type="ORF">ODI_R3471</name>
</gene>
<dbReference type="RefSeq" id="WP_067749936.1">
    <property type="nucleotide sequence ID" value="NZ_LT907988.1"/>
</dbReference>
<evidence type="ECO:0000313" key="7">
    <source>
        <dbReference type="Proteomes" id="UP000078558"/>
    </source>
</evidence>
<dbReference type="AlphaFoldDB" id="A0A1C3JY63"/>
<dbReference type="STRING" id="1851544.ODI_02185"/>
<reference evidence="5 7" key="1">
    <citation type="submission" date="2016-06" db="EMBL/GenBank/DDBJ databases">
        <authorList>
            <person name="Kjaerup R.B."/>
            <person name="Dalgaard T.S."/>
            <person name="Juul-Madsen H.R."/>
        </authorList>
    </citation>
    <scope>NUCLEOTIDE SEQUENCE [LARGE SCALE GENOMIC DNA]</scope>
    <source>
        <strain evidence="5">Orrdi1</strain>
    </source>
</reference>
<dbReference type="SMART" id="SM00345">
    <property type="entry name" value="HTH_GNTR"/>
    <property type="match status" value="1"/>
</dbReference>
<protein>
    <submittedName>
        <fullName evidence="5">Transcriptional regulator, GntR family</fullName>
    </submittedName>
</protein>
<reference evidence="6 7" key="2">
    <citation type="submission" date="2017-08" db="EMBL/GenBank/DDBJ databases">
        <authorList>
            <person name="de Groot N.N."/>
        </authorList>
    </citation>
    <scope>NUCLEOTIDE SEQUENCE [LARGE SCALE GENOMIC DNA]</scope>
    <source>
        <strain evidence="6">Orrdi1</strain>
    </source>
</reference>
<dbReference type="Proteomes" id="UP000078558">
    <property type="component" value="Chromosome I"/>
</dbReference>
<dbReference type="GO" id="GO:0045892">
    <property type="term" value="P:negative regulation of DNA-templated transcription"/>
    <property type="evidence" value="ECO:0007669"/>
    <property type="project" value="TreeGrafter"/>
</dbReference>
<dbReference type="EMBL" id="FLRC01000006">
    <property type="protein sequence ID" value="SBT24097.1"/>
    <property type="molecule type" value="Genomic_DNA"/>
</dbReference>
<evidence type="ECO:0000256" key="2">
    <source>
        <dbReference type="ARBA" id="ARBA00023125"/>
    </source>
</evidence>
<accession>A0A1C3JY63</accession>
<dbReference type="FunFam" id="1.10.10.10:FF:000079">
    <property type="entry name" value="GntR family transcriptional regulator"/>
    <property type="match status" value="1"/>
</dbReference>
<feature type="domain" description="HTH gntR-type" evidence="4">
    <location>
        <begin position="4"/>
        <end position="72"/>
    </location>
</feature>
<dbReference type="InterPro" id="IPR028978">
    <property type="entry name" value="Chorismate_lyase_/UTRA_dom_sf"/>
</dbReference>
<keyword evidence="3" id="KW-0804">Transcription</keyword>
<evidence type="ECO:0000259" key="4">
    <source>
        <dbReference type="PROSITE" id="PS50949"/>
    </source>
</evidence>
<dbReference type="InterPro" id="IPR050679">
    <property type="entry name" value="Bact_HTH_transcr_reg"/>
</dbReference>